<comment type="caution">
    <text evidence="2">The sequence shown here is derived from an EMBL/GenBank/DDBJ whole genome shotgun (WGS) entry which is preliminary data.</text>
</comment>
<evidence type="ECO:0000313" key="2">
    <source>
        <dbReference type="EMBL" id="CAH1415542.1"/>
    </source>
</evidence>
<sequence>MACVVAGVENGKQMIRAQVAYGKFVSGEPDATVENAQAMHAAIKSFMETDFSSYVRLGELDIGGLRQMCDDPDSEEGHLEGGSSHVGPYSTTQ</sequence>
<dbReference type="AlphaFoldDB" id="A0AAU9LMD6"/>
<organism evidence="2 3">
    <name type="scientific">Lactuca virosa</name>
    <dbReference type="NCBI Taxonomy" id="75947"/>
    <lineage>
        <taxon>Eukaryota</taxon>
        <taxon>Viridiplantae</taxon>
        <taxon>Streptophyta</taxon>
        <taxon>Embryophyta</taxon>
        <taxon>Tracheophyta</taxon>
        <taxon>Spermatophyta</taxon>
        <taxon>Magnoliopsida</taxon>
        <taxon>eudicotyledons</taxon>
        <taxon>Gunneridae</taxon>
        <taxon>Pentapetalae</taxon>
        <taxon>asterids</taxon>
        <taxon>campanulids</taxon>
        <taxon>Asterales</taxon>
        <taxon>Asteraceae</taxon>
        <taxon>Cichorioideae</taxon>
        <taxon>Cichorieae</taxon>
        <taxon>Lactucinae</taxon>
        <taxon>Lactuca</taxon>
    </lineage>
</organism>
<keyword evidence="3" id="KW-1185">Reference proteome</keyword>
<reference evidence="2 3" key="1">
    <citation type="submission" date="2022-01" db="EMBL/GenBank/DDBJ databases">
        <authorList>
            <person name="Xiong W."/>
            <person name="Schranz E."/>
        </authorList>
    </citation>
    <scope>NUCLEOTIDE SEQUENCE [LARGE SCALE GENOMIC DNA]</scope>
</reference>
<gene>
    <name evidence="2" type="ORF">LVIROSA_LOCUS3381</name>
</gene>
<accession>A0AAU9LMD6</accession>
<dbReference type="Proteomes" id="UP001157418">
    <property type="component" value="Unassembled WGS sequence"/>
</dbReference>
<evidence type="ECO:0000256" key="1">
    <source>
        <dbReference type="SAM" id="MobiDB-lite"/>
    </source>
</evidence>
<name>A0AAU9LMD6_9ASTR</name>
<protein>
    <submittedName>
        <fullName evidence="2">Uncharacterized protein</fullName>
    </submittedName>
</protein>
<evidence type="ECO:0000313" key="3">
    <source>
        <dbReference type="Proteomes" id="UP001157418"/>
    </source>
</evidence>
<dbReference type="EMBL" id="CAKMRJ010000001">
    <property type="protein sequence ID" value="CAH1415542.1"/>
    <property type="molecule type" value="Genomic_DNA"/>
</dbReference>
<proteinExistence type="predicted"/>
<feature type="region of interest" description="Disordered" evidence="1">
    <location>
        <begin position="68"/>
        <end position="93"/>
    </location>
</feature>